<name>B8CB94_THAPS</name>
<gene>
    <name evidence="2" type="ORF">THAPSDRAFT_263992</name>
</gene>
<dbReference type="RefSeq" id="XP_002293543.1">
    <property type="nucleotide sequence ID" value="XM_002293507.1"/>
</dbReference>
<reference evidence="2 3" key="1">
    <citation type="journal article" date="2004" name="Science">
        <title>The genome of the diatom Thalassiosira pseudonana: ecology, evolution, and metabolism.</title>
        <authorList>
            <person name="Armbrust E.V."/>
            <person name="Berges J.A."/>
            <person name="Bowler C."/>
            <person name="Green B.R."/>
            <person name="Martinez D."/>
            <person name="Putnam N.H."/>
            <person name="Zhou S."/>
            <person name="Allen A.E."/>
            <person name="Apt K.E."/>
            <person name="Bechner M."/>
            <person name="Brzezinski M.A."/>
            <person name="Chaal B.K."/>
            <person name="Chiovitti A."/>
            <person name="Davis A.K."/>
            <person name="Demarest M.S."/>
            <person name="Detter J.C."/>
            <person name="Glavina T."/>
            <person name="Goodstein D."/>
            <person name="Hadi M.Z."/>
            <person name="Hellsten U."/>
            <person name="Hildebrand M."/>
            <person name="Jenkins B.D."/>
            <person name="Jurka J."/>
            <person name="Kapitonov V.V."/>
            <person name="Kroger N."/>
            <person name="Lau W.W."/>
            <person name="Lane T.W."/>
            <person name="Larimer F.W."/>
            <person name="Lippmeier J.C."/>
            <person name="Lucas S."/>
            <person name="Medina M."/>
            <person name="Montsant A."/>
            <person name="Obornik M."/>
            <person name="Parker M.S."/>
            <person name="Palenik B."/>
            <person name="Pazour G.J."/>
            <person name="Richardson P.M."/>
            <person name="Rynearson T.A."/>
            <person name="Saito M.A."/>
            <person name="Schwartz D.C."/>
            <person name="Thamatrakoln K."/>
            <person name="Valentin K."/>
            <person name="Vardi A."/>
            <person name="Wilkerson F.P."/>
            <person name="Rokhsar D.S."/>
        </authorList>
    </citation>
    <scope>NUCLEOTIDE SEQUENCE [LARGE SCALE GENOMIC DNA]</scope>
    <source>
        <strain evidence="2 3">CCMP1335</strain>
    </source>
</reference>
<dbReference type="PaxDb" id="35128-Thaps263992"/>
<protein>
    <recommendedName>
        <fullName evidence="1">Thioredoxin domain-containing protein</fullName>
    </recommendedName>
</protein>
<proteinExistence type="predicted"/>
<dbReference type="GeneID" id="7453017"/>
<dbReference type="KEGG" id="tps:THAPSDRAFT_263992"/>
<reference evidence="2 3" key="2">
    <citation type="journal article" date="2008" name="Nature">
        <title>The Phaeodactylum genome reveals the evolutionary history of diatom genomes.</title>
        <authorList>
            <person name="Bowler C."/>
            <person name="Allen A.E."/>
            <person name="Badger J.H."/>
            <person name="Grimwood J."/>
            <person name="Jabbari K."/>
            <person name="Kuo A."/>
            <person name="Maheswari U."/>
            <person name="Martens C."/>
            <person name="Maumus F."/>
            <person name="Otillar R.P."/>
            <person name="Rayko E."/>
            <person name="Salamov A."/>
            <person name="Vandepoele K."/>
            <person name="Beszteri B."/>
            <person name="Gruber A."/>
            <person name="Heijde M."/>
            <person name="Katinka M."/>
            <person name="Mock T."/>
            <person name="Valentin K."/>
            <person name="Verret F."/>
            <person name="Berges J.A."/>
            <person name="Brownlee C."/>
            <person name="Cadoret J.P."/>
            <person name="Chiovitti A."/>
            <person name="Choi C.J."/>
            <person name="Coesel S."/>
            <person name="De Martino A."/>
            <person name="Detter J.C."/>
            <person name="Durkin C."/>
            <person name="Falciatore A."/>
            <person name="Fournet J."/>
            <person name="Haruta M."/>
            <person name="Huysman M.J."/>
            <person name="Jenkins B.D."/>
            <person name="Jiroutova K."/>
            <person name="Jorgensen R.E."/>
            <person name="Joubert Y."/>
            <person name="Kaplan A."/>
            <person name="Kroger N."/>
            <person name="Kroth P.G."/>
            <person name="La Roche J."/>
            <person name="Lindquist E."/>
            <person name="Lommer M."/>
            <person name="Martin-Jezequel V."/>
            <person name="Lopez P.J."/>
            <person name="Lucas S."/>
            <person name="Mangogna M."/>
            <person name="McGinnis K."/>
            <person name="Medlin L.K."/>
            <person name="Montsant A."/>
            <person name="Oudot-Le Secq M.P."/>
            <person name="Napoli C."/>
            <person name="Obornik M."/>
            <person name="Parker M.S."/>
            <person name="Petit J.L."/>
            <person name="Porcel B.M."/>
            <person name="Poulsen N."/>
            <person name="Robison M."/>
            <person name="Rychlewski L."/>
            <person name="Rynearson T.A."/>
            <person name="Schmutz J."/>
            <person name="Shapiro H."/>
            <person name="Siaut M."/>
            <person name="Stanley M."/>
            <person name="Sussman M.R."/>
            <person name="Taylor A.R."/>
            <person name="Vardi A."/>
            <person name="von Dassow P."/>
            <person name="Vyverman W."/>
            <person name="Willis A."/>
            <person name="Wyrwicz L.S."/>
            <person name="Rokhsar D.S."/>
            <person name="Weissenbach J."/>
            <person name="Armbrust E.V."/>
            <person name="Green B.R."/>
            <person name="Van de Peer Y."/>
            <person name="Grigoriev I.V."/>
        </authorList>
    </citation>
    <scope>NUCLEOTIDE SEQUENCE [LARGE SCALE GENOMIC DNA]</scope>
    <source>
        <strain evidence="2 3">CCMP1335</strain>
    </source>
</reference>
<dbReference type="InterPro" id="IPR013766">
    <property type="entry name" value="Thioredoxin_domain"/>
</dbReference>
<dbReference type="Proteomes" id="UP000001449">
    <property type="component" value="Chromosome 13"/>
</dbReference>
<feature type="non-terminal residue" evidence="2">
    <location>
        <position position="1"/>
    </location>
</feature>
<dbReference type="Pfam" id="PF00085">
    <property type="entry name" value="Thioredoxin"/>
    <property type="match status" value="1"/>
</dbReference>
<evidence type="ECO:0000313" key="2">
    <source>
        <dbReference type="EMBL" id="EED89279.1"/>
    </source>
</evidence>
<evidence type="ECO:0000259" key="1">
    <source>
        <dbReference type="Pfam" id="PF00085"/>
    </source>
</evidence>
<dbReference type="SUPFAM" id="SSF52833">
    <property type="entry name" value="Thioredoxin-like"/>
    <property type="match status" value="1"/>
</dbReference>
<dbReference type="InterPro" id="IPR036249">
    <property type="entry name" value="Thioredoxin-like_sf"/>
</dbReference>
<dbReference type="CDD" id="cd02947">
    <property type="entry name" value="TRX_family"/>
    <property type="match status" value="1"/>
</dbReference>
<evidence type="ECO:0000313" key="3">
    <source>
        <dbReference type="Proteomes" id="UP000001449"/>
    </source>
</evidence>
<keyword evidence="3" id="KW-1185">Reference proteome</keyword>
<organism evidence="2 3">
    <name type="scientific">Thalassiosira pseudonana</name>
    <name type="common">Marine diatom</name>
    <name type="synonym">Cyclotella nana</name>
    <dbReference type="NCBI Taxonomy" id="35128"/>
    <lineage>
        <taxon>Eukaryota</taxon>
        <taxon>Sar</taxon>
        <taxon>Stramenopiles</taxon>
        <taxon>Ochrophyta</taxon>
        <taxon>Bacillariophyta</taxon>
        <taxon>Coscinodiscophyceae</taxon>
        <taxon>Thalassiosirophycidae</taxon>
        <taxon>Thalassiosirales</taxon>
        <taxon>Thalassiosiraceae</taxon>
        <taxon>Thalassiosira</taxon>
    </lineage>
</organism>
<dbReference type="GO" id="GO:0005737">
    <property type="term" value="C:cytoplasm"/>
    <property type="evidence" value="ECO:0000318"/>
    <property type="project" value="GO_Central"/>
</dbReference>
<dbReference type="HOGENOM" id="CLU_3020756_0_0_1"/>
<dbReference type="GO" id="GO:0015035">
    <property type="term" value="F:protein-disulfide reductase activity"/>
    <property type="evidence" value="ECO:0000318"/>
    <property type="project" value="GO_Central"/>
</dbReference>
<feature type="non-terminal residue" evidence="2">
    <location>
        <position position="56"/>
    </location>
</feature>
<dbReference type="Gene3D" id="3.40.30.10">
    <property type="entry name" value="Glutaredoxin"/>
    <property type="match status" value="1"/>
</dbReference>
<dbReference type="EMBL" id="CM000648">
    <property type="protein sequence ID" value="EED89279.1"/>
    <property type="molecule type" value="Genomic_DNA"/>
</dbReference>
<sequence>CRTCKGINPVFTRIAREYEGELMFAKADATGSVGKALGRQLGVIAVPSFVLFKDGV</sequence>
<feature type="domain" description="Thioredoxin" evidence="1">
    <location>
        <begin position="1"/>
        <end position="55"/>
    </location>
</feature>
<dbReference type="AlphaFoldDB" id="B8CB94"/>
<dbReference type="InParanoid" id="B8CB94"/>
<accession>B8CB94</accession>